<keyword evidence="4" id="KW-1185">Reference proteome</keyword>
<feature type="domain" description="ABM" evidence="2">
    <location>
        <begin position="13"/>
        <end position="103"/>
    </location>
</feature>
<keyword evidence="1" id="KW-0812">Transmembrane</keyword>
<accession>A0A1I4XA32</accession>
<dbReference type="STRING" id="578942.SAMN05216289_108109"/>
<dbReference type="InterPro" id="IPR011008">
    <property type="entry name" value="Dimeric_a/b-barrel"/>
</dbReference>
<name>A0A1I4XA32_9GAMM</name>
<dbReference type="RefSeq" id="WP_217647831.1">
    <property type="nucleotide sequence ID" value="NZ_FOVF01000008.1"/>
</dbReference>
<dbReference type="InterPro" id="IPR007138">
    <property type="entry name" value="ABM_dom"/>
</dbReference>
<evidence type="ECO:0000313" key="3">
    <source>
        <dbReference type="EMBL" id="SFN22346.1"/>
    </source>
</evidence>
<gene>
    <name evidence="3" type="ORF">SAMN05216289_108109</name>
</gene>
<dbReference type="PROSITE" id="PS51725">
    <property type="entry name" value="ABM"/>
    <property type="match status" value="1"/>
</dbReference>
<dbReference type="AlphaFoldDB" id="A0A1I4XA32"/>
<evidence type="ECO:0000313" key="4">
    <source>
        <dbReference type="Proteomes" id="UP000198575"/>
    </source>
</evidence>
<organism evidence="3 4">
    <name type="scientific">Dokdonella immobilis</name>
    <dbReference type="NCBI Taxonomy" id="578942"/>
    <lineage>
        <taxon>Bacteria</taxon>
        <taxon>Pseudomonadati</taxon>
        <taxon>Pseudomonadota</taxon>
        <taxon>Gammaproteobacteria</taxon>
        <taxon>Lysobacterales</taxon>
        <taxon>Rhodanobacteraceae</taxon>
        <taxon>Dokdonella</taxon>
    </lineage>
</organism>
<keyword evidence="1" id="KW-0472">Membrane</keyword>
<proteinExistence type="predicted"/>
<dbReference type="InterPro" id="IPR038762">
    <property type="entry name" value="ABM_predict"/>
</dbReference>
<sequence>MTPSALPHPNELITLVIRHLIRPGLAPAYEAWLSRIMPIAHDFPGHLGTQVIRPTTASEPYTIVIRFIDSEHLNAWMGSPQRRALIAEITPILASPDTFETHPGAAFWFTPSVVGSRAPVRWKQALLTLLVIYPLTVLVPFLLHPLFDAVPWFATQPQRGLLVTLCMVLLVVYLIMPRMTRWLAGWLTR</sequence>
<feature type="transmembrane region" description="Helical" evidence="1">
    <location>
        <begin position="159"/>
        <end position="176"/>
    </location>
</feature>
<dbReference type="EMBL" id="FOVF01000008">
    <property type="protein sequence ID" value="SFN22346.1"/>
    <property type="molecule type" value="Genomic_DNA"/>
</dbReference>
<evidence type="ECO:0000256" key="1">
    <source>
        <dbReference type="SAM" id="Phobius"/>
    </source>
</evidence>
<dbReference type="PANTHER" id="PTHR40057">
    <property type="entry name" value="SLR1162 PROTEIN"/>
    <property type="match status" value="1"/>
</dbReference>
<dbReference type="Gene3D" id="3.30.70.100">
    <property type="match status" value="1"/>
</dbReference>
<reference evidence="3 4" key="1">
    <citation type="submission" date="2016-10" db="EMBL/GenBank/DDBJ databases">
        <authorList>
            <person name="de Groot N.N."/>
        </authorList>
    </citation>
    <scope>NUCLEOTIDE SEQUENCE [LARGE SCALE GENOMIC DNA]</scope>
    <source>
        <strain evidence="3 4">CGMCC 1.7659</strain>
    </source>
</reference>
<evidence type="ECO:0000259" key="2">
    <source>
        <dbReference type="PROSITE" id="PS51725"/>
    </source>
</evidence>
<dbReference type="Proteomes" id="UP000198575">
    <property type="component" value="Unassembled WGS sequence"/>
</dbReference>
<keyword evidence="1" id="KW-1133">Transmembrane helix</keyword>
<feature type="transmembrane region" description="Helical" evidence="1">
    <location>
        <begin position="126"/>
        <end position="147"/>
    </location>
</feature>
<dbReference type="PANTHER" id="PTHR40057:SF1">
    <property type="entry name" value="SLR1162 PROTEIN"/>
    <property type="match status" value="1"/>
</dbReference>
<dbReference type="SUPFAM" id="SSF54909">
    <property type="entry name" value="Dimeric alpha+beta barrel"/>
    <property type="match status" value="1"/>
</dbReference>
<protein>
    <recommendedName>
        <fullName evidence="2">ABM domain-containing protein</fullName>
    </recommendedName>
</protein>
<dbReference type="Pfam" id="PF03992">
    <property type="entry name" value="ABM"/>
    <property type="match status" value="1"/>
</dbReference>